<keyword evidence="10" id="KW-0132">Cell division</keyword>
<dbReference type="GO" id="GO:0005680">
    <property type="term" value="C:anaphase-promoting complex"/>
    <property type="evidence" value="ECO:0007669"/>
    <property type="project" value="TreeGrafter"/>
</dbReference>
<dbReference type="GO" id="GO:0007091">
    <property type="term" value="P:metaphase/anaphase transition of mitotic cell cycle"/>
    <property type="evidence" value="ECO:0007669"/>
    <property type="project" value="TreeGrafter"/>
</dbReference>
<accession>A0A210Q675</accession>
<keyword evidence="3 7" id="KW-0802">TPR repeat</keyword>
<dbReference type="FunFam" id="1.25.40.10:FF:000018">
    <property type="entry name" value="Cell division cycle protein 27 homolog B"/>
    <property type="match status" value="1"/>
</dbReference>
<comment type="subcellular location">
    <subcellularLocation>
        <location evidence="1">Nucleus</location>
    </subcellularLocation>
</comment>
<evidence type="ECO:0000256" key="1">
    <source>
        <dbReference type="ARBA" id="ARBA00004123"/>
    </source>
</evidence>
<dbReference type="GO" id="GO:0016567">
    <property type="term" value="P:protein ubiquitination"/>
    <property type="evidence" value="ECO:0007669"/>
    <property type="project" value="TreeGrafter"/>
</dbReference>
<name>A0A210Q675_MIZYE</name>
<feature type="repeat" description="TPR" evidence="7">
    <location>
        <begin position="473"/>
        <end position="506"/>
    </location>
</feature>
<feature type="chain" id="PRO_5013075167" description="Cell division cycle protein 27 homolog" evidence="9">
    <location>
        <begin position="24"/>
        <end position="652"/>
    </location>
</feature>
<evidence type="ECO:0000256" key="4">
    <source>
        <dbReference type="ARBA" id="ARBA00023242"/>
    </source>
</evidence>
<keyword evidence="10" id="KW-0131">Cell cycle</keyword>
<dbReference type="Gene3D" id="1.25.40.10">
    <property type="entry name" value="Tetratricopeptide repeat domain"/>
    <property type="match status" value="4"/>
</dbReference>
<feature type="repeat" description="TPR" evidence="7">
    <location>
        <begin position="575"/>
        <end position="608"/>
    </location>
</feature>
<dbReference type="PANTHER" id="PTHR12558:SF13">
    <property type="entry name" value="CELL DIVISION CYCLE PROTEIN 27 HOMOLOG"/>
    <property type="match status" value="1"/>
</dbReference>
<dbReference type="SMART" id="SM00028">
    <property type="entry name" value="TPR"/>
    <property type="match status" value="7"/>
</dbReference>
<evidence type="ECO:0000256" key="3">
    <source>
        <dbReference type="ARBA" id="ARBA00022803"/>
    </source>
</evidence>
<keyword evidence="11" id="KW-1185">Reference proteome</keyword>
<feature type="repeat" description="TPR" evidence="7">
    <location>
        <begin position="507"/>
        <end position="540"/>
    </location>
</feature>
<dbReference type="STRING" id="6573.A0A210Q675"/>
<evidence type="ECO:0000256" key="6">
    <source>
        <dbReference type="ARBA" id="ARBA00039307"/>
    </source>
</evidence>
<dbReference type="OrthoDB" id="329563at2759"/>
<dbReference type="Proteomes" id="UP000242188">
    <property type="component" value="Unassembled WGS sequence"/>
</dbReference>
<dbReference type="PROSITE" id="PS50005">
    <property type="entry name" value="TPR"/>
    <property type="match status" value="6"/>
</dbReference>
<evidence type="ECO:0000256" key="9">
    <source>
        <dbReference type="SAM" id="SignalP"/>
    </source>
</evidence>
<dbReference type="Pfam" id="PF13181">
    <property type="entry name" value="TPR_8"/>
    <property type="match status" value="1"/>
</dbReference>
<feature type="repeat" description="TPR" evidence="7">
    <location>
        <begin position="337"/>
        <end position="370"/>
    </location>
</feature>
<feature type="repeat" description="TPR" evidence="7">
    <location>
        <begin position="405"/>
        <end position="438"/>
    </location>
</feature>
<keyword evidence="2" id="KW-0677">Repeat</keyword>
<keyword evidence="4" id="KW-0539">Nucleus</keyword>
<gene>
    <name evidence="10" type="ORF">KP79_PYT24107</name>
</gene>
<evidence type="ECO:0000256" key="8">
    <source>
        <dbReference type="SAM" id="MobiDB-lite"/>
    </source>
</evidence>
<reference evidence="10 11" key="1">
    <citation type="journal article" date="2017" name="Nat. Ecol. Evol.">
        <title>Scallop genome provides insights into evolution of bilaterian karyotype and development.</title>
        <authorList>
            <person name="Wang S."/>
            <person name="Zhang J."/>
            <person name="Jiao W."/>
            <person name="Li J."/>
            <person name="Xun X."/>
            <person name="Sun Y."/>
            <person name="Guo X."/>
            <person name="Huan P."/>
            <person name="Dong B."/>
            <person name="Zhang L."/>
            <person name="Hu X."/>
            <person name="Sun X."/>
            <person name="Wang J."/>
            <person name="Zhao C."/>
            <person name="Wang Y."/>
            <person name="Wang D."/>
            <person name="Huang X."/>
            <person name="Wang R."/>
            <person name="Lv J."/>
            <person name="Li Y."/>
            <person name="Zhang Z."/>
            <person name="Liu B."/>
            <person name="Lu W."/>
            <person name="Hui Y."/>
            <person name="Liang J."/>
            <person name="Zhou Z."/>
            <person name="Hou R."/>
            <person name="Li X."/>
            <person name="Liu Y."/>
            <person name="Li H."/>
            <person name="Ning X."/>
            <person name="Lin Y."/>
            <person name="Zhao L."/>
            <person name="Xing Q."/>
            <person name="Dou J."/>
            <person name="Li Y."/>
            <person name="Mao J."/>
            <person name="Guo H."/>
            <person name="Dou H."/>
            <person name="Li T."/>
            <person name="Mu C."/>
            <person name="Jiang W."/>
            <person name="Fu Q."/>
            <person name="Fu X."/>
            <person name="Miao Y."/>
            <person name="Liu J."/>
            <person name="Yu Q."/>
            <person name="Li R."/>
            <person name="Liao H."/>
            <person name="Li X."/>
            <person name="Kong Y."/>
            <person name="Jiang Z."/>
            <person name="Chourrout D."/>
            <person name="Li R."/>
            <person name="Bao Z."/>
        </authorList>
    </citation>
    <scope>NUCLEOTIDE SEQUENCE [LARGE SCALE GENOMIC DNA]</scope>
    <source>
        <strain evidence="10 11">PY_sf001</strain>
    </source>
</reference>
<dbReference type="Pfam" id="PF00515">
    <property type="entry name" value="TPR_1"/>
    <property type="match status" value="2"/>
</dbReference>
<evidence type="ECO:0000313" key="10">
    <source>
        <dbReference type="EMBL" id="OWF44237.1"/>
    </source>
</evidence>
<feature type="compositionally biased region" description="Polar residues" evidence="8">
    <location>
        <begin position="205"/>
        <end position="214"/>
    </location>
</feature>
<dbReference type="InterPro" id="IPR019734">
    <property type="entry name" value="TPR_rpt"/>
</dbReference>
<dbReference type="PANTHER" id="PTHR12558">
    <property type="entry name" value="CELL DIVISION CYCLE 16,23,27"/>
    <property type="match status" value="1"/>
</dbReference>
<feature type="region of interest" description="Disordered" evidence="8">
    <location>
        <begin position="205"/>
        <end position="285"/>
    </location>
</feature>
<evidence type="ECO:0000256" key="2">
    <source>
        <dbReference type="ARBA" id="ARBA00022737"/>
    </source>
</evidence>
<dbReference type="Pfam" id="PF13432">
    <property type="entry name" value="TPR_16"/>
    <property type="match status" value="1"/>
</dbReference>
<dbReference type="GO" id="GO:0005737">
    <property type="term" value="C:cytoplasm"/>
    <property type="evidence" value="ECO:0007669"/>
    <property type="project" value="TreeGrafter"/>
</dbReference>
<dbReference type="GO" id="GO:0031145">
    <property type="term" value="P:anaphase-promoting complex-dependent catabolic process"/>
    <property type="evidence" value="ECO:0007669"/>
    <property type="project" value="TreeGrafter"/>
</dbReference>
<evidence type="ECO:0000256" key="5">
    <source>
        <dbReference type="ARBA" id="ARBA00038210"/>
    </source>
</evidence>
<dbReference type="GO" id="GO:0051301">
    <property type="term" value="P:cell division"/>
    <property type="evidence" value="ECO:0007669"/>
    <property type="project" value="UniProtKB-KW"/>
</dbReference>
<dbReference type="Pfam" id="PF12895">
    <property type="entry name" value="ANAPC3"/>
    <property type="match status" value="1"/>
</dbReference>
<proteinExistence type="inferred from homology"/>
<evidence type="ECO:0000313" key="11">
    <source>
        <dbReference type="Proteomes" id="UP000242188"/>
    </source>
</evidence>
<protein>
    <recommendedName>
        <fullName evidence="6">Cell division cycle protein 27 homolog</fullName>
    </recommendedName>
</protein>
<comment type="caution">
    <text evidence="10">The sequence shown here is derived from an EMBL/GenBank/DDBJ whole genome shotgun (WGS) entry which is preliminary data.</text>
</comment>
<organism evidence="10 11">
    <name type="scientific">Mizuhopecten yessoensis</name>
    <name type="common">Japanese scallop</name>
    <name type="synonym">Patinopecten yessoensis</name>
    <dbReference type="NCBI Taxonomy" id="6573"/>
    <lineage>
        <taxon>Eukaryota</taxon>
        <taxon>Metazoa</taxon>
        <taxon>Spiralia</taxon>
        <taxon>Lophotrochozoa</taxon>
        <taxon>Mollusca</taxon>
        <taxon>Bivalvia</taxon>
        <taxon>Autobranchia</taxon>
        <taxon>Pteriomorphia</taxon>
        <taxon>Pectinida</taxon>
        <taxon>Pectinoidea</taxon>
        <taxon>Pectinidae</taxon>
        <taxon>Mizuhopecten</taxon>
    </lineage>
</organism>
<dbReference type="EMBL" id="NEDP02004843">
    <property type="protein sequence ID" value="OWF44237.1"/>
    <property type="molecule type" value="Genomic_DNA"/>
</dbReference>
<feature type="compositionally biased region" description="Polar residues" evidence="8">
    <location>
        <begin position="273"/>
        <end position="285"/>
    </location>
</feature>
<dbReference type="SUPFAM" id="SSF48452">
    <property type="entry name" value="TPR-like"/>
    <property type="match status" value="2"/>
</dbReference>
<comment type="similarity">
    <text evidence="5">Belongs to the APC3/CDC27 family.</text>
</comment>
<feature type="signal peptide" evidence="9">
    <location>
        <begin position="1"/>
        <end position="23"/>
    </location>
</feature>
<evidence type="ECO:0000256" key="7">
    <source>
        <dbReference type="PROSITE-ProRule" id="PRU00339"/>
    </source>
</evidence>
<keyword evidence="9" id="KW-0732">Signal</keyword>
<dbReference type="InterPro" id="IPR011990">
    <property type="entry name" value="TPR-like_helical_dom_sf"/>
</dbReference>
<sequence>MNKNQSAWYIITISIILIDLGRGRGETAIWDALNNYCYKDATFLAERLVAEVKTSDEALFLLATCYYRMGKSIQAYMLLRKRGCPTPQSKYLLARCCVDLNKLSEAEEVLVGNIFQSDKSEPCQVFKAPPNSQITTIPQVVKHICSPNLARLDMMEFLKTPDTLQQHTLCESKSQTPFQGQGTPFTPSFANLDSPSHLMFVTPSPALTDSNTLESRAPCKKPVTRRSQQTGIQNNPPAVRKRTVKENKSPRGTGRNPKKNIGLGLGKTDHTNDTGTKPLQSDTPSQTQILQIQHQSLCGMLNLLQSMGRAYQALSQYDCRKAIECFQDLPLHHYNTGYVLCKVGRAYFELAQYQKAERVFSEVRSLEPYHLDGLEIHSTTLWHLQKDVELSTLAQELSDMDKSAPQAWCAMGNCFSLQREHDTAIKFFQRAIQVDPSFAYAYTLLGHEYVFTEELDKAMSCFRNAIRVNPRHYNAWYGVGMIYFKQEKFTLAEVHYRKALLINPQSPALLCHIGVVQHSQQKSESALTTLNKAIETDPSNPLCKFHRASILFASERHKDALQELEELKQIVPKESLVYFLIGKVHKKLGNSDLALMNFSWAMDLDPKGINNHETVDSFDIKTKIITDQQPRDRPSFSYERDPVFLVLVHLTM</sequence>
<feature type="repeat" description="TPR" evidence="7">
    <location>
        <begin position="439"/>
        <end position="472"/>
    </location>
</feature>
<feature type="compositionally biased region" description="Polar residues" evidence="8">
    <location>
        <begin position="225"/>
        <end position="236"/>
    </location>
</feature>
<dbReference type="AlphaFoldDB" id="A0A210Q675"/>